<sequence>MSMANSIHHEQGGNAAADVCMINTSLYHFSFILNVELSAFTDTIVWVAWAGQPIVYKPDVEFPLTLLHCGQIVQDAVAEIAKHYFLSNPNPFKFDPGGVLAIHLEAGVPSQECVTQLAALALHHLCTGLKVIAQLQSVDNNELVAYTMSSRAQGLVTHTNQSMTPMALQPEFHDYQLEESSCAPAILPMTSFLAWHGQCDQPPMKIHEGPPWMVAPWMMGNPMMEEGDPPGEIHPTPEDQGVGTPIEGCWVEDTLVGEAHLGMALQLEWLNYPSHLMVPMPTTRLSSSSNSSPVIYLNMMDLTMPLLPGWKN</sequence>
<reference evidence="1" key="1">
    <citation type="journal article" date="2020" name="Nat. Commun.">
        <title>Large-scale genome sequencing of mycorrhizal fungi provides insights into the early evolution of symbiotic traits.</title>
        <authorList>
            <person name="Miyauchi S."/>
            <person name="Kiss E."/>
            <person name="Kuo A."/>
            <person name="Drula E."/>
            <person name="Kohler A."/>
            <person name="Sanchez-Garcia M."/>
            <person name="Morin E."/>
            <person name="Andreopoulos B."/>
            <person name="Barry K.W."/>
            <person name="Bonito G."/>
            <person name="Buee M."/>
            <person name="Carver A."/>
            <person name="Chen C."/>
            <person name="Cichocki N."/>
            <person name="Clum A."/>
            <person name="Culley D."/>
            <person name="Crous P.W."/>
            <person name="Fauchery L."/>
            <person name="Girlanda M."/>
            <person name="Hayes R.D."/>
            <person name="Keri Z."/>
            <person name="LaButti K."/>
            <person name="Lipzen A."/>
            <person name="Lombard V."/>
            <person name="Magnuson J."/>
            <person name="Maillard F."/>
            <person name="Murat C."/>
            <person name="Nolan M."/>
            <person name="Ohm R.A."/>
            <person name="Pangilinan J."/>
            <person name="Pereira M.F."/>
            <person name="Perotto S."/>
            <person name="Peter M."/>
            <person name="Pfister S."/>
            <person name="Riley R."/>
            <person name="Sitrit Y."/>
            <person name="Stielow J.B."/>
            <person name="Szollosi G."/>
            <person name="Zifcakova L."/>
            <person name="Stursova M."/>
            <person name="Spatafora J.W."/>
            <person name="Tedersoo L."/>
            <person name="Vaario L.M."/>
            <person name="Yamada A."/>
            <person name="Yan M."/>
            <person name="Wang P."/>
            <person name="Xu J."/>
            <person name="Bruns T."/>
            <person name="Baldrian P."/>
            <person name="Vilgalys R."/>
            <person name="Dunand C."/>
            <person name="Henrissat B."/>
            <person name="Grigoriev I.V."/>
            <person name="Hibbett D."/>
            <person name="Nagy L.G."/>
            <person name="Martin F.M."/>
        </authorList>
    </citation>
    <scope>NUCLEOTIDE SEQUENCE</scope>
    <source>
        <strain evidence="1">UP504</strain>
    </source>
</reference>
<dbReference type="Proteomes" id="UP000886523">
    <property type="component" value="Unassembled WGS sequence"/>
</dbReference>
<keyword evidence="2" id="KW-1185">Reference proteome</keyword>
<name>A0A9P6ANM7_9AGAM</name>
<dbReference type="AlphaFoldDB" id="A0A9P6ANM7"/>
<accession>A0A9P6ANM7</accession>
<evidence type="ECO:0000313" key="1">
    <source>
        <dbReference type="EMBL" id="KAF9509112.1"/>
    </source>
</evidence>
<gene>
    <name evidence="1" type="ORF">BS47DRAFT_1365509</name>
</gene>
<dbReference type="EMBL" id="MU129043">
    <property type="protein sequence ID" value="KAF9509112.1"/>
    <property type="molecule type" value="Genomic_DNA"/>
</dbReference>
<protein>
    <submittedName>
        <fullName evidence="1">Uncharacterized protein</fullName>
    </submittedName>
</protein>
<comment type="caution">
    <text evidence="1">The sequence shown here is derived from an EMBL/GenBank/DDBJ whole genome shotgun (WGS) entry which is preliminary data.</text>
</comment>
<evidence type="ECO:0000313" key="2">
    <source>
        <dbReference type="Proteomes" id="UP000886523"/>
    </source>
</evidence>
<proteinExistence type="predicted"/>
<organism evidence="1 2">
    <name type="scientific">Hydnum rufescens UP504</name>
    <dbReference type="NCBI Taxonomy" id="1448309"/>
    <lineage>
        <taxon>Eukaryota</taxon>
        <taxon>Fungi</taxon>
        <taxon>Dikarya</taxon>
        <taxon>Basidiomycota</taxon>
        <taxon>Agaricomycotina</taxon>
        <taxon>Agaricomycetes</taxon>
        <taxon>Cantharellales</taxon>
        <taxon>Hydnaceae</taxon>
        <taxon>Hydnum</taxon>
    </lineage>
</organism>